<keyword evidence="1" id="KW-0812">Transmembrane</keyword>
<keyword evidence="4" id="KW-1185">Reference proteome</keyword>
<keyword evidence="1" id="KW-1133">Transmembrane helix</keyword>
<dbReference type="GO" id="GO:0008233">
    <property type="term" value="F:peptidase activity"/>
    <property type="evidence" value="ECO:0007669"/>
    <property type="project" value="UniProtKB-KW"/>
</dbReference>
<accession>I1YFX5</accession>
<dbReference type="InterPro" id="IPR052901">
    <property type="entry name" value="Bact_TGase-like"/>
</dbReference>
<dbReference type="InterPro" id="IPR025403">
    <property type="entry name" value="TgpA-like_C"/>
</dbReference>
<dbReference type="KEGG" id="mec:Q7C_647"/>
<gene>
    <name evidence="3" type="ordered locus">Q7C_647</name>
</gene>
<reference evidence="3 4" key="1">
    <citation type="journal article" date="2012" name="J. Bacteriol.">
        <title>Complete genome sequences of Methylophaga sp. strain JAM1 and Methylophaga sp. strain JAM7.</title>
        <authorList>
            <person name="Villeneuve C."/>
            <person name="Martineau C."/>
            <person name="Mauffrey F."/>
            <person name="Villemur R."/>
        </authorList>
    </citation>
    <scope>NUCLEOTIDE SEQUENCE [LARGE SCALE GENOMIC DNA]</scope>
    <source>
        <strain evidence="3 4">JAM7</strain>
    </source>
</reference>
<feature type="transmembrane region" description="Helical" evidence="1">
    <location>
        <begin position="133"/>
        <end position="152"/>
    </location>
</feature>
<dbReference type="PANTHER" id="PTHR42736:SF1">
    <property type="entry name" value="PROTEIN-GLUTAMINE GAMMA-GLUTAMYLTRANSFERASE"/>
    <property type="match status" value="1"/>
</dbReference>
<dbReference type="InterPro" id="IPR038765">
    <property type="entry name" value="Papain-like_cys_pep_sf"/>
</dbReference>
<dbReference type="Proteomes" id="UP000009145">
    <property type="component" value="Chromosome"/>
</dbReference>
<evidence type="ECO:0000259" key="2">
    <source>
        <dbReference type="SMART" id="SM00460"/>
    </source>
</evidence>
<feature type="transmembrane region" description="Helical" evidence="1">
    <location>
        <begin position="109"/>
        <end position="127"/>
    </location>
</feature>
<evidence type="ECO:0000313" key="4">
    <source>
        <dbReference type="Proteomes" id="UP000009145"/>
    </source>
</evidence>
<dbReference type="Pfam" id="PF13559">
    <property type="entry name" value="DUF4129"/>
    <property type="match status" value="1"/>
</dbReference>
<dbReference type="InterPro" id="IPR021878">
    <property type="entry name" value="TgpA_N"/>
</dbReference>
<dbReference type="EMBL" id="CP003380">
    <property type="protein sequence ID" value="AFJ01818.1"/>
    <property type="molecule type" value="Genomic_DNA"/>
</dbReference>
<feature type="transmembrane region" description="Helical" evidence="1">
    <location>
        <begin position="60"/>
        <end position="78"/>
    </location>
</feature>
<protein>
    <submittedName>
        <fullName evidence="3">Transglutaminase-like enzyme, putative cysteine protease</fullName>
    </submittedName>
</protein>
<dbReference type="Pfam" id="PF11992">
    <property type="entry name" value="TgpA_N"/>
    <property type="match status" value="1"/>
</dbReference>
<dbReference type="HOGENOM" id="CLU_012397_0_0_6"/>
<dbReference type="STRING" id="754477.Q7C_647"/>
<dbReference type="OrthoDB" id="9804872at2"/>
<dbReference type="AlphaFoldDB" id="I1YFX5"/>
<dbReference type="PATRIC" id="fig|754477.3.peg.639"/>
<dbReference type="GO" id="GO:0006508">
    <property type="term" value="P:proteolysis"/>
    <property type="evidence" value="ECO:0007669"/>
    <property type="project" value="UniProtKB-KW"/>
</dbReference>
<feature type="transmembrane region" description="Helical" evidence="1">
    <location>
        <begin position="571"/>
        <end position="592"/>
    </location>
</feature>
<name>I1YFX5_METFJ</name>
<evidence type="ECO:0000313" key="3">
    <source>
        <dbReference type="EMBL" id="AFJ01818.1"/>
    </source>
</evidence>
<dbReference type="SUPFAM" id="SSF54001">
    <property type="entry name" value="Cysteine proteinases"/>
    <property type="match status" value="1"/>
</dbReference>
<evidence type="ECO:0000256" key="1">
    <source>
        <dbReference type="SAM" id="Phobius"/>
    </source>
</evidence>
<dbReference type="RefSeq" id="WP_014703239.1">
    <property type="nucleotide sequence ID" value="NC_017856.1"/>
</dbReference>
<proteinExistence type="predicted"/>
<sequence length="675" mass="77332">MIAERIPDNTFFWLMATLAIIAVPHFVYQPFWVTGLFAIMMGWRLAHHYRQWPLPADKTILKWLHGLAAVLTIILMLTNYGMTIGRDAGVALLTVMLAFKVVEINNRRDFYLVCFLGFFLITTHFFYNQSMLMVMGMIIMVMLLIASLIQLNQPQYNGAFRLKYAGILLLQALPVMLVLFLLFPRIPGPIWGLPETSTATAQQLPDGVTFGEQRRSSGSTGMSEQLQMGRISDVILSDAIAFRVAFVDEIPPMSERYWRGPVLWQTDGADWRPLAKRMTETDEPRIYTGQSDYSYTVTIEPHDKHWLFALDMPVNRPSGIAAQFSADGLLSSRQKITRRSQFSLKSHTQYRFNPEFDSLLDAALQLPDDAHPQTRQLAQRLLAESNNQRQFIENVLAHFNTEPFYYTLSPALLQDDIVDDFLFNAREGFCEHYAASFTVLMRAAGVPARIVTGYQGGEINPVDDVMVIRQRDAHAWVEVWLPEAGWVRVDPTAAVSPERVEQGIDRFLPENRRSTKTPTGSEQLAAVWSTIKNNWAALNNTWDIWIVGYGPGIQKSLLSQLGMQQPDWRKMAFWLALFLGIFFVMIAVLMHWHRPSKDPVSRYYQLFCRRLARLGIHRQPAEGPTDFAERAGTLLPAEKQAILTISDHYRRLRYREDRHHIDQFVSAVKAFRPSR</sequence>
<dbReference type="PANTHER" id="PTHR42736">
    <property type="entry name" value="PROTEIN-GLUTAMINE GAMMA-GLUTAMYLTRANSFERASE"/>
    <property type="match status" value="1"/>
</dbReference>
<keyword evidence="1" id="KW-0472">Membrane</keyword>
<organism evidence="3 4">
    <name type="scientific">Methylophaga frappieri (strain ATCC BAA-2434 / DSM 25690 / JAM7)</name>
    <dbReference type="NCBI Taxonomy" id="754477"/>
    <lineage>
        <taxon>Bacteria</taxon>
        <taxon>Pseudomonadati</taxon>
        <taxon>Pseudomonadota</taxon>
        <taxon>Gammaproteobacteria</taxon>
        <taxon>Thiotrichales</taxon>
        <taxon>Piscirickettsiaceae</taxon>
        <taxon>Methylophaga</taxon>
    </lineage>
</organism>
<dbReference type="SMART" id="SM00460">
    <property type="entry name" value="TGc"/>
    <property type="match status" value="1"/>
</dbReference>
<feature type="domain" description="Transglutaminase-like" evidence="2">
    <location>
        <begin position="422"/>
        <end position="493"/>
    </location>
</feature>
<dbReference type="Gene3D" id="3.10.620.30">
    <property type="match status" value="1"/>
</dbReference>
<dbReference type="InterPro" id="IPR002931">
    <property type="entry name" value="Transglutaminase-like"/>
</dbReference>
<feature type="transmembrane region" description="Helical" evidence="1">
    <location>
        <begin position="164"/>
        <end position="183"/>
    </location>
</feature>
<keyword evidence="3" id="KW-0378">Hydrolase</keyword>
<feature type="transmembrane region" description="Helical" evidence="1">
    <location>
        <begin position="12"/>
        <end position="39"/>
    </location>
</feature>
<dbReference type="Pfam" id="PF01841">
    <property type="entry name" value="Transglut_core"/>
    <property type="match status" value="1"/>
</dbReference>
<dbReference type="eggNOG" id="COG1305">
    <property type="taxonomic scope" value="Bacteria"/>
</dbReference>
<keyword evidence="3" id="KW-0645">Protease</keyword>